<dbReference type="GO" id="GO:0005737">
    <property type="term" value="C:cytoplasm"/>
    <property type="evidence" value="ECO:0007669"/>
    <property type="project" value="TreeGrafter"/>
</dbReference>
<gene>
    <name evidence="12" type="ORF">BCV69DRAFT_239919</name>
</gene>
<keyword evidence="3 10" id="KW-0288">FMN</keyword>
<reference evidence="12 13" key="1">
    <citation type="journal article" date="2018" name="Mol. Biol. Evol.">
        <title>Broad Genomic Sampling Reveals a Smut Pathogenic Ancestry of the Fungal Clade Ustilaginomycotina.</title>
        <authorList>
            <person name="Kijpornyongpan T."/>
            <person name="Mondo S.J."/>
            <person name="Barry K."/>
            <person name="Sandor L."/>
            <person name="Lee J."/>
            <person name="Lipzen A."/>
            <person name="Pangilinan J."/>
            <person name="LaButti K."/>
            <person name="Hainaut M."/>
            <person name="Henrissat B."/>
            <person name="Grigoriev I.V."/>
            <person name="Spatafora J.W."/>
            <person name="Aime M.C."/>
        </authorList>
    </citation>
    <scope>NUCLEOTIDE SEQUENCE [LARGE SCALE GENOMIC DNA]</scope>
    <source>
        <strain evidence="12 13">MCA 4718</strain>
    </source>
</reference>
<accession>A0A316UKP2</accession>
<evidence type="ECO:0000259" key="11">
    <source>
        <dbReference type="Pfam" id="PF01207"/>
    </source>
</evidence>
<dbReference type="PIRSF" id="PIRSF006621">
    <property type="entry name" value="Dus"/>
    <property type="match status" value="1"/>
</dbReference>
<proteinExistence type="predicted"/>
<sequence>ATFPAELPKSTSILNYRKGLFLAPMVRIGALPTRLLSLEYGADLVWGPEIVDRALMGAERIVDKSTGAIHYMKDSKSVFSTHPIERPYLIFQLGCATPAWAYDTVKMVTEHDDVAGVDLNCGCPKNFSTTGGMGAGLLPRPDLLCDILRAMRRAAPPHVAVTCKIRLLPTEEATKNLVRMICRTGAVDAITIHCRTKEMRPREKALLERINEVVDTVREETGGKMPVCHNGDSWDFHEAQTIMKNANVTSSMLARGPEKNPSCFSPEAPASVVDEIVPKWLKYAVMLDNHIGNTKYCL</sequence>
<dbReference type="Proteomes" id="UP000245942">
    <property type="component" value="Unassembled WGS sequence"/>
</dbReference>
<dbReference type="CDD" id="cd02801">
    <property type="entry name" value="DUS_like_FMN"/>
    <property type="match status" value="1"/>
</dbReference>
<comment type="catalytic activity">
    <reaction evidence="8">
        <text>a 5,6-dihydrouridine in mRNA + NADP(+) = a uridine in mRNA + NADPH + H(+)</text>
        <dbReference type="Rhea" id="RHEA:69855"/>
        <dbReference type="Rhea" id="RHEA-COMP:14658"/>
        <dbReference type="Rhea" id="RHEA-COMP:17789"/>
        <dbReference type="ChEBI" id="CHEBI:15378"/>
        <dbReference type="ChEBI" id="CHEBI:57783"/>
        <dbReference type="ChEBI" id="CHEBI:58349"/>
        <dbReference type="ChEBI" id="CHEBI:65315"/>
        <dbReference type="ChEBI" id="CHEBI:74443"/>
    </reaction>
    <physiologicalReaction direction="right-to-left" evidence="8">
        <dbReference type="Rhea" id="RHEA:69857"/>
    </physiologicalReaction>
</comment>
<keyword evidence="4" id="KW-0507">mRNA processing</keyword>
<dbReference type="RefSeq" id="XP_025350965.1">
    <property type="nucleotide sequence ID" value="XM_025489987.1"/>
</dbReference>
<feature type="active site" description="Proton donor" evidence="9">
    <location>
        <position position="123"/>
    </location>
</feature>
<evidence type="ECO:0000256" key="9">
    <source>
        <dbReference type="PIRSR" id="PIRSR006621-1"/>
    </source>
</evidence>
<dbReference type="GeneID" id="37011721"/>
<keyword evidence="10" id="KW-0547">Nucleotide-binding</keyword>
<evidence type="ECO:0000313" key="13">
    <source>
        <dbReference type="Proteomes" id="UP000245942"/>
    </source>
</evidence>
<evidence type="ECO:0000313" key="12">
    <source>
        <dbReference type="EMBL" id="PWN23805.1"/>
    </source>
</evidence>
<dbReference type="AlphaFoldDB" id="A0A316UKP2"/>
<evidence type="ECO:0000256" key="5">
    <source>
        <dbReference type="ARBA" id="ARBA00022694"/>
    </source>
</evidence>
<dbReference type="GO" id="GO:0006397">
    <property type="term" value="P:mRNA processing"/>
    <property type="evidence" value="ECO:0007669"/>
    <property type="project" value="UniProtKB-KW"/>
</dbReference>
<evidence type="ECO:0000256" key="3">
    <source>
        <dbReference type="ARBA" id="ARBA00022643"/>
    </source>
</evidence>
<feature type="binding site" evidence="10">
    <location>
        <begin position="24"/>
        <end position="26"/>
    </location>
    <ligand>
        <name>FMN</name>
        <dbReference type="ChEBI" id="CHEBI:58210"/>
    </ligand>
</feature>
<name>A0A316UKP2_9BASI</name>
<keyword evidence="2" id="KW-0285">Flavoprotein</keyword>
<dbReference type="InterPro" id="IPR018517">
    <property type="entry name" value="tRNA_hU_synthase_CS"/>
</dbReference>
<comment type="cofactor">
    <cofactor evidence="1 10">
        <name>FMN</name>
        <dbReference type="ChEBI" id="CHEBI:58210"/>
    </cofactor>
</comment>
<dbReference type="PANTHER" id="PTHR45936:SF1">
    <property type="entry name" value="TRNA-DIHYDROURIDINE(20) SYNTHASE [NAD(P)+]-LIKE"/>
    <property type="match status" value="1"/>
</dbReference>
<feature type="binding site" evidence="10">
    <location>
        <begin position="254"/>
        <end position="255"/>
    </location>
    <ligand>
        <name>FMN</name>
        <dbReference type="ChEBI" id="CHEBI:58210"/>
    </ligand>
</feature>
<dbReference type="PANTHER" id="PTHR45936">
    <property type="entry name" value="TRNA-DIHYDROURIDINE(20) SYNTHASE [NAD(P)+]-LIKE"/>
    <property type="match status" value="1"/>
</dbReference>
<evidence type="ECO:0000256" key="10">
    <source>
        <dbReference type="PIRSR" id="PIRSR006621-2"/>
    </source>
</evidence>
<feature type="domain" description="DUS-like FMN-binding" evidence="11">
    <location>
        <begin position="22"/>
        <end position="296"/>
    </location>
</feature>
<evidence type="ECO:0000256" key="1">
    <source>
        <dbReference type="ARBA" id="ARBA00001917"/>
    </source>
</evidence>
<feature type="non-terminal residue" evidence="12">
    <location>
        <position position="1"/>
    </location>
</feature>
<comment type="catalytic activity">
    <reaction evidence="7">
        <text>a 5,6-dihydrouridine in mRNA + NAD(+) = a uridine in mRNA + NADH + H(+)</text>
        <dbReference type="Rhea" id="RHEA:69851"/>
        <dbReference type="Rhea" id="RHEA-COMP:14658"/>
        <dbReference type="Rhea" id="RHEA-COMP:17789"/>
        <dbReference type="ChEBI" id="CHEBI:15378"/>
        <dbReference type="ChEBI" id="CHEBI:57540"/>
        <dbReference type="ChEBI" id="CHEBI:57945"/>
        <dbReference type="ChEBI" id="CHEBI:65315"/>
        <dbReference type="ChEBI" id="CHEBI:74443"/>
    </reaction>
    <physiologicalReaction direction="right-to-left" evidence="7">
        <dbReference type="Rhea" id="RHEA:69853"/>
    </physiologicalReaction>
</comment>
<dbReference type="Pfam" id="PF01207">
    <property type="entry name" value="Dus"/>
    <property type="match status" value="1"/>
</dbReference>
<dbReference type="EMBL" id="KZ819321">
    <property type="protein sequence ID" value="PWN23805.1"/>
    <property type="molecule type" value="Genomic_DNA"/>
</dbReference>
<organism evidence="12 13">
    <name type="scientific">Pseudomicrostroma glucosiphilum</name>
    <dbReference type="NCBI Taxonomy" id="1684307"/>
    <lineage>
        <taxon>Eukaryota</taxon>
        <taxon>Fungi</taxon>
        <taxon>Dikarya</taxon>
        <taxon>Basidiomycota</taxon>
        <taxon>Ustilaginomycotina</taxon>
        <taxon>Exobasidiomycetes</taxon>
        <taxon>Microstromatales</taxon>
        <taxon>Microstromatales incertae sedis</taxon>
        <taxon>Pseudomicrostroma</taxon>
    </lineage>
</organism>
<keyword evidence="13" id="KW-1185">Reference proteome</keyword>
<feature type="binding site" evidence="10">
    <location>
        <position position="193"/>
    </location>
    <ligand>
        <name>FMN</name>
        <dbReference type="ChEBI" id="CHEBI:58210"/>
    </ligand>
</feature>
<dbReference type="InterPro" id="IPR052582">
    <property type="entry name" value="tRNA-DUS-like"/>
</dbReference>
<dbReference type="InterPro" id="IPR035587">
    <property type="entry name" value="DUS-like_FMN-bd"/>
</dbReference>
<dbReference type="Gene3D" id="3.20.20.70">
    <property type="entry name" value="Aldolase class I"/>
    <property type="match status" value="1"/>
</dbReference>
<dbReference type="InterPro" id="IPR001269">
    <property type="entry name" value="DUS_fam"/>
</dbReference>
<evidence type="ECO:0000256" key="4">
    <source>
        <dbReference type="ARBA" id="ARBA00022664"/>
    </source>
</evidence>
<dbReference type="PROSITE" id="PS01136">
    <property type="entry name" value="UPF0034"/>
    <property type="match status" value="1"/>
</dbReference>
<dbReference type="STRING" id="1684307.A0A316UKP2"/>
<evidence type="ECO:0000256" key="6">
    <source>
        <dbReference type="ARBA" id="ARBA00023002"/>
    </source>
</evidence>
<protein>
    <submittedName>
        <fullName evidence="12">FMN-linked oxidoreductase</fullName>
    </submittedName>
</protein>
<keyword evidence="5" id="KW-0819">tRNA processing</keyword>
<dbReference type="InterPro" id="IPR013785">
    <property type="entry name" value="Aldolase_TIM"/>
</dbReference>
<evidence type="ECO:0000256" key="2">
    <source>
        <dbReference type="ARBA" id="ARBA00022630"/>
    </source>
</evidence>
<evidence type="ECO:0000256" key="7">
    <source>
        <dbReference type="ARBA" id="ARBA00048342"/>
    </source>
</evidence>
<dbReference type="OrthoDB" id="10262250at2759"/>
<keyword evidence="6" id="KW-0560">Oxidoreductase</keyword>
<dbReference type="GO" id="GO:0017150">
    <property type="term" value="F:tRNA dihydrouridine synthase activity"/>
    <property type="evidence" value="ECO:0007669"/>
    <property type="project" value="InterPro"/>
</dbReference>
<feature type="non-terminal residue" evidence="12">
    <location>
        <position position="298"/>
    </location>
</feature>
<dbReference type="GO" id="GO:0050660">
    <property type="term" value="F:flavin adenine dinucleotide binding"/>
    <property type="evidence" value="ECO:0007669"/>
    <property type="project" value="InterPro"/>
</dbReference>
<evidence type="ECO:0000256" key="8">
    <source>
        <dbReference type="ARBA" id="ARBA00049447"/>
    </source>
</evidence>
<feature type="binding site" evidence="10">
    <location>
        <position position="92"/>
    </location>
    <ligand>
        <name>FMN</name>
        <dbReference type="ChEBI" id="CHEBI:58210"/>
    </ligand>
</feature>
<dbReference type="SUPFAM" id="SSF51395">
    <property type="entry name" value="FMN-linked oxidoreductases"/>
    <property type="match status" value="1"/>
</dbReference>